<dbReference type="InterPro" id="IPR039420">
    <property type="entry name" value="WalR-like"/>
</dbReference>
<keyword evidence="9" id="KW-1185">Reference proteome</keyword>
<dbReference type="PROSITE" id="PS51755">
    <property type="entry name" value="OMPR_PHOB"/>
    <property type="match status" value="1"/>
</dbReference>
<dbReference type="GO" id="GO:0032993">
    <property type="term" value="C:protein-DNA complex"/>
    <property type="evidence" value="ECO:0007669"/>
    <property type="project" value="TreeGrafter"/>
</dbReference>
<evidence type="ECO:0000256" key="5">
    <source>
        <dbReference type="PROSITE-ProRule" id="PRU01091"/>
    </source>
</evidence>
<dbReference type="EMBL" id="CP036282">
    <property type="protein sequence ID" value="QDL56728.1"/>
    <property type="molecule type" value="Genomic_DNA"/>
</dbReference>
<evidence type="ECO:0000256" key="3">
    <source>
        <dbReference type="ARBA" id="ARBA00023163"/>
    </source>
</evidence>
<dbReference type="PANTHER" id="PTHR48111:SF67">
    <property type="entry name" value="TRANSCRIPTIONAL REGULATORY PROTEIN TCTD"/>
    <property type="match status" value="1"/>
</dbReference>
<dbReference type="CDD" id="cd17624">
    <property type="entry name" value="REC_OmpR_PmrA-like"/>
    <property type="match status" value="1"/>
</dbReference>
<evidence type="ECO:0000256" key="2">
    <source>
        <dbReference type="ARBA" id="ARBA00023125"/>
    </source>
</evidence>
<feature type="modified residue" description="4-aspartylphosphate" evidence="4">
    <location>
        <position position="71"/>
    </location>
</feature>
<dbReference type="GO" id="GO:0000156">
    <property type="term" value="F:phosphorelay response regulator activity"/>
    <property type="evidence" value="ECO:0007669"/>
    <property type="project" value="TreeGrafter"/>
</dbReference>
<evidence type="ECO:0000259" key="7">
    <source>
        <dbReference type="PROSITE" id="PS51755"/>
    </source>
</evidence>
<dbReference type="Gene3D" id="6.10.250.690">
    <property type="match status" value="1"/>
</dbReference>
<keyword evidence="1" id="KW-0805">Transcription regulation</keyword>
<dbReference type="InterPro" id="IPR036388">
    <property type="entry name" value="WH-like_DNA-bd_sf"/>
</dbReference>
<dbReference type="GO" id="GO:0006355">
    <property type="term" value="P:regulation of DNA-templated transcription"/>
    <property type="evidence" value="ECO:0007669"/>
    <property type="project" value="InterPro"/>
</dbReference>
<proteinExistence type="predicted"/>
<dbReference type="AlphaFoldDB" id="A0A515EVQ8"/>
<dbReference type="InterPro" id="IPR016032">
    <property type="entry name" value="Sig_transdc_resp-reg_C-effctor"/>
</dbReference>
<feature type="domain" description="OmpR/PhoB-type" evidence="7">
    <location>
        <begin position="141"/>
        <end position="244"/>
    </location>
</feature>
<keyword evidence="2 5" id="KW-0238">DNA-binding</keyword>
<dbReference type="Proteomes" id="UP000317365">
    <property type="component" value="Chromosome"/>
</dbReference>
<feature type="domain" description="Response regulatory" evidence="6">
    <location>
        <begin position="22"/>
        <end position="136"/>
    </location>
</feature>
<dbReference type="InterPro" id="IPR001867">
    <property type="entry name" value="OmpR/PhoB-type_DNA-bd"/>
</dbReference>
<dbReference type="CDD" id="cd00383">
    <property type="entry name" value="trans_reg_C"/>
    <property type="match status" value="1"/>
</dbReference>
<dbReference type="Gene3D" id="1.10.10.10">
    <property type="entry name" value="Winged helix-like DNA-binding domain superfamily/Winged helix DNA-binding domain"/>
    <property type="match status" value="1"/>
</dbReference>
<reference evidence="9" key="1">
    <citation type="submission" date="2019-02" db="EMBL/GenBank/DDBJ databases">
        <title>Complete genome sequence of Rhodoferax sp. Gr-4.</title>
        <authorList>
            <person name="Jin L."/>
        </authorList>
    </citation>
    <scope>NUCLEOTIDE SEQUENCE [LARGE SCALE GENOMIC DNA]</scope>
    <source>
        <strain evidence="9">Gr-4</strain>
    </source>
</reference>
<feature type="DNA-binding region" description="OmpR/PhoB-type" evidence="5">
    <location>
        <begin position="141"/>
        <end position="244"/>
    </location>
</feature>
<evidence type="ECO:0000256" key="1">
    <source>
        <dbReference type="ARBA" id="ARBA00023015"/>
    </source>
</evidence>
<dbReference type="PANTHER" id="PTHR48111">
    <property type="entry name" value="REGULATOR OF RPOS"/>
    <property type="match status" value="1"/>
</dbReference>
<dbReference type="Gene3D" id="3.40.50.2300">
    <property type="match status" value="1"/>
</dbReference>
<accession>A0A515EVQ8</accession>
<keyword evidence="3" id="KW-0804">Transcription</keyword>
<dbReference type="Pfam" id="PF00486">
    <property type="entry name" value="Trans_reg_C"/>
    <property type="match status" value="1"/>
</dbReference>
<dbReference type="RefSeq" id="WP_142814164.1">
    <property type="nucleotide sequence ID" value="NZ_CP036282.1"/>
</dbReference>
<dbReference type="InterPro" id="IPR001789">
    <property type="entry name" value="Sig_transdc_resp-reg_receiver"/>
</dbReference>
<evidence type="ECO:0000313" key="8">
    <source>
        <dbReference type="EMBL" id="QDL56728.1"/>
    </source>
</evidence>
<protein>
    <submittedName>
        <fullName evidence="8">Response regulator transcription factor</fullName>
    </submittedName>
</protein>
<sequence length="246" mass="27273">MRRLPVNWLSQLLGETPSYFMHLLLVEDDIALHTALQRSLVRAGLRVDVCSDGAQALATWSRSHPDVVVLDLSLPGVDGLTVLQQARKAGLQTPVLILTARGTVGDKVMGLNAGADDYLPKPFDLDELEARVRALHRRRNGSTPDTDDWDATVGPLHYDRTNGAIYLQQEVMDLTPREVSLLSALMARPGHAVAKERLFELVFPGEDQVQYEAIEVVVYRLRKKLVGTGVNLMTLRGLGYLLKSDR</sequence>
<dbReference type="SMART" id="SM00862">
    <property type="entry name" value="Trans_reg_C"/>
    <property type="match status" value="1"/>
</dbReference>
<dbReference type="Pfam" id="PF00072">
    <property type="entry name" value="Response_reg"/>
    <property type="match status" value="1"/>
</dbReference>
<keyword evidence="4" id="KW-0597">Phosphoprotein</keyword>
<dbReference type="InterPro" id="IPR011006">
    <property type="entry name" value="CheY-like_superfamily"/>
</dbReference>
<reference evidence="9" key="2">
    <citation type="journal article" date="2020" name="Int. J. Syst. Evol. Microbiol.">
        <title>Genomic insights into a novel species Rhodoferax aquaticus sp. nov., isolated from freshwater.</title>
        <authorList>
            <person name="Li T."/>
            <person name="Zhuo Y."/>
            <person name="Jin C.Z."/>
            <person name="Wu X."/>
            <person name="Ko S.R."/>
            <person name="Jin F.J."/>
            <person name="Ahn C.Y."/>
            <person name="Oh H.M."/>
            <person name="Lee H.G."/>
            <person name="Jin L."/>
        </authorList>
    </citation>
    <scope>NUCLEOTIDE SEQUENCE [LARGE SCALE GENOMIC DNA]</scope>
    <source>
        <strain evidence="9">Gr-4</strain>
    </source>
</reference>
<evidence type="ECO:0000313" key="9">
    <source>
        <dbReference type="Proteomes" id="UP000317365"/>
    </source>
</evidence>
<dbReference type="SMART" id="SM00448">
    <property type="entry name" value="REC"/>
    <property type="match status" value="1"/>
</dbReference>
<dbReference type="GO" id="GO:0000976">
    <property type="term" value="F:transcription cis-regulatory region binding"/>
    <property type="evidence" value="ECO:0007669"/>
    <property type="project" value="TreeGrafter"/>
</dbReference>
<organism evidence="8 9">
    <name type="scientific">Rhodoferax aquaticus</name>
    <dbReference type="NCBI Taxonomy" id="2527691"/>
    <lineage>
        <taxon>Bacteria</taxon>
        <taxon>Pseudomonadati</taxon>
        <taxon>Pseudomonadota</taxon>
        <taxon>Betaproteobacteria</taxon>
        <taxon>Burkholderiales</taxon>
        <taxon>Comamonadaceae</taxon>
        <taxon>Rhodoferax</taxon>
    </lineage>
</organism>
<evidence type="ECO:0000256" key="4">
    <source>
        <dbReference type="PROSITE-ProRule" id="PRU00169"/>
    </source>
</evidence>
<dbReference type="GO" id="GO:0005829">
    <property type="term" value="C:cytosol"/>
    <property type="evidence" value="ECO:0007669"/>
    <property type="project" value="TreeGrafter"/>
</dbReference>
<dbReference type="SUPFAM" id="SSF52172">
    <property type="entry name" value="CheY-like"/>
    <property type="match status" value="1"/>
</dbReference>
<name>A0A515EVQ8_9BURK</name>
<dbReference type="KEGG" id="rhg:EXZ61_08155"/>
<dbReference type="PROSITE" id="PS50110">
    <property type="entry name" value="RESPONSE_REGULATORY"/>
    <property type="match status" value="1"/>
</dbReference>
<evidence type="ECO:0000259" key="6">
    <source>
        <dbReference type="PROSITE" id="PS50110"/>
    </source>
</evidence>
<dbReference type="SUPFAM" id="SSF46894">
    <property type="entry name" value="C-terminal effector domain of the bipartite response regulators"/>
    <property type="match status" value="1"/>
</dbReference>
<gene>
    <name evidence="8" type="ORF">EXZ61_08155</name>
</gene>